<evidence type="ECO:0000259" key="6">
    <source>
        <dbReference type="PROSITE" id="PS50111"/>
    </source>
</evidence>
<protein>
    <submittedName>
        <fullName evidence="8">Methyl-accepting chemotaxis sensory transducer</fullName>
    </submittedName>
</protein>
<evidence type="ECO:0000313" key="9">
    <source>
        <dbReference type="Proteomes" id="UP000003288"/>
    </source>
</evidence>
<feature type="transmembrane region" description="Helical" evidence="5">
    <location>
        <begin position="314"/>
        <end position="332"/>
    </location>
</feature>
<feature type="domain" description="HAMP" evidence="7">
    <location>
        <begin position="333"/>
        <end position="386"/>
    </location>
</feature>
<evidence type="ECO:0000256" key="2">
    <source>
        <dbReference type="ARBA" id="ARBA00029447"/>
    </source>
</evidence>
<dbReference type="InterPro" id="IPR004089">
    <property type="entry name" value="MCPsignal_dom"/>
</dbReference>
<dbReference type="Pfam" id="PF00015">
    <property type="entry name" value="MCPsignal"/>
    <property type="match status" value="1"/>
</dbReference>
<accession>A0AAI9AH26</accession>
<sequence length="663" mass="75580">MKVIDVINKISLKTKVTLIVVMAILMATYFLSQKLMTHFEFIDKKEKLTELITLSKSLSRLIHETQKERGMSAGYLGSHGKKFKEMLPKQRALTDKRIKEYKEVLNKIDLNKYPSEFKEEINKLNMYLSTLPEIRKKVDNFEISLPDEVKWYTNMNALILKIIGLSAKYAPNEKIAMDLAAYTSFLKAKERAGIERAVLSATFGADKFAPHMYTKFITLVAEQNAFLDDFLTFANNEMEKMYYKAIKNPAFAEVERMRQIAMSHHKEGGFNIDAEYWFKTITQKINVLKQIDNNIAKIIEKDLNSIKDTTIRDIIIGSLMVLFIILFSYTIIKSFSIQIGSLKNLILTMAKNKDLSIDVRIYENDEFGEIRKALKEFLHSLHEVMISAHRSSSENKSVASTLKKSFDVITDNIQNESQIVIKAAETSNELREKLISEANQSKDVKDSIVRANDLLSDAILSIQQTIQDIENNAQNENELAMKLQQLSQDAEQVKSVLTVIREIADQTNLLALNAAIEAARAGEHGRGFAVVADEVRKLAERTQKSLGEIDATINVIVQAINSSSEEMNKNVENVNKVTQTTAEIQEKIENVSTEMQGVVGKVELNVDEIEKIVKIMQEFITEMKKIEDVSDENKNNIMRNKTYVDRINKLAEELMKEISQFKI</sequence>
<evidence type="ECO:0000256" key="3">
    <source>
        <dbReference type="PROSITE-ProRule" id="PRU00284"/>
    </source>
</evidence>
<keyword evidence="1 3" id="KW-0807">Transducer</keyword>
<organism evidence="8 9">
    <name type="scientific">Caminibacter mediatlanticus TB-2</name>
    <dbReference type="NCBI Taxonomy" id="391592"/>
    <lineage>
        <taxon>Bacteria</taxon>
        <taxon>Pseudomonadati</taxon>
        <taxon>Campylobacterota</taxon>
        <taxon>Epsilonproteobacteria</taxon>
        <taxon>Nautiliales</taxon>
        <taxon>Nautiliaceae</taxon>
        <taxon>Caminibacter</taxon>
    </lineage>
</organism>
<keyword evidence="5" id="KW-0812">Transmembrane</keyword>
<dbReference type="GO" id="GO:0007165">
    <property type="term" value="P:signal transduction"/>
    <property type="evidence" value="ECO:0007669"/>
    <property type="project" value="UniProtKB-KW"/>
</dbReference>
<dbReference type="Proteomes" id="UP000003288">
    <property type="component" value="Unassembled WGS sequence"/>
</dbReference>
<evidence type="ECO:0000313" key="8">
    <source>
        <dbReference type="EMBL" id="EDM23502.1"/>
    </source>
</evidence>
<dbReference type="SMART" id="SM00283">
    <property type="entry name" value="MA"/>
    <property type="match status" value="1"/>
</dbReference>
<feature type="transmembrane region" description="Helical" evidence="5">
    <location>
        <begin position="12"/>
        <end position="31"/>
    </location>
</feature>
<evidence type="ECO:0000259" key="7">
    <source>
        <dbReference type="PROSITE" id="PS50885"/>
    </source>
</evidence>
<feature type="domain" description="Methyl-accepting transducer" evidence="6">
    <location>
        <begin position="391"/>
        <end position="627"/>
    </location>
</feature>
<dbReference type="PANTHER" id="PTHR32089">
    <property type="entry name" value="METHYL-ACCEPTING CHEMOTAXIS PROTEIN MCPB"/>
    <property type="match status" value="1"/>
</dbReference>
<keyword evidence="5" id="KW-1133">Transmembrane helix</keyword>
<dbReference type="PROSITE" id="PS50885">
    <property type="entry name" value="HAMP"/>
    <property type="match status" value="1"/>
</dbReference>
<proteinExistence type="inferred from homology"/>
<comment type="similarity">
    <text evidence="2">Belongs to the methyl-accepting chemotaxis (MCP) protein family.</text>
</comment>
<dbReference type="RefSeq" id="WP_007474726.1">
    <property type="nucleotide sequence ID" value="NZ_ABCJ01000005.1"/>
</dbReference>
<keyword evidence="5" id="KW-0472">Membrane</keyword>
<keyword evidence="4" id="KW-0175">Coiled coil</keyword>
<dbReference type="SUPFAM" id="SSF58104">
    <property type="entry name" value="Methyl-accepting chemotaxis protein (MCP) signaling domain"/>
    <property type="match status" value="1"/>
</dbReference>
<dbReference type="EMBL" id="ABCJ01000005">
    <property type="protein sequence ID" value="EDM23502.1"/>
    <property type="molecule type" value="Genomic_DNA"/>
</dbReference>
<evidence type="ECO:0000256" key="5">
    <source>
        <dbReference type="SAM" id="Phobius"/>
    </source>
</evidence>
<dbReference type="AlphaFoldDB" id="A0AAI9AH26"/>
<dbReference type="PANTHER" id="PTHR32089:SF112">
    <property type="entry name" value="LYSOZYME-LIKE PROTEIN-RELATED"/>
    <property type="match status" value="1"/>
</dbReference>
<feature type="coiled-coil region" evidence="4">
    <location>
        <begin position="459"/>
        <end position="486"/>
    </location>
</feature>
<evidence type="ECO:0000256" key="1">
    <source>
        <dbReference type="ARBA" id="ARBA00023224"/>
    </source>
</evidence>
<dbReference type="GO" id="GO:0016020">
    <property type="term" value="C:membrane"/>
    <property type="evidence" value="ECO:0007669"/>
    <property type="project" value="InterPro"/>
</dbReference>
<dbReference type="PROSITE" id="PS50111">
    <property type="entry name" value="CHEMOTAXIS_TRANSDUC_2"/>
    <property type="match status" value="1"/>
</dbReference>
<comment type="caution">
    <text evidence="8">The sequence shown here is derived from an EMBL/GenBank/DDBJ whole genome shotgun (WGS) entry which is preliminary data.</text>
</comment>
<name>A0AAI9AH26_9BACT</name>
<dbReference type="Pfam" id="PF08376">
    <property type="entry name" value="NIT"/>
    <property type="match status" value="1"/>
</dbReference>
<dbReference type="Gene3D" id="1.10.287.950">
    <property type="entry name" value="Methyl-accepting chemotaxis protein"/>
    <property type="match status" value="1"/>
</dbReference>
<dbReference type="InterPro" id="IPR003660">
    <property type="entry name" value="HAMP_dom"/>
</dbReference>
<reference evidence="8 9" key="1">
    <citation type="journal article" date="2011" name="Stand. Genomic Sci.">
        <title>Draft genome sequence of Caminibacter mediatlanticus strain TB-2, an epsilonproteobacterium isolated from a deep-sea hydrothermal vent.</title>
        <authorList>
            <person name="Giovannelli D."/>
            <person name="Ferriera S."/>
            <person name="Johnson J."/>
            <person name="Kravitz S."/>
            <person name="Perez-Rodriguez I."/>
            <person name="Ricci J."/>
            <person name="O'Brien C."/>
            <person name="Voordeckers J.W."/>
            <person name="Bini E."/>
            <person name="Vetriani C."/>
        </authorList>
    </citation>
    <scope>NUCLEOTIDE SEQUENCE [LARGE SCALE GENOMIC DNA]</scope>
    <source>
        <strain evidence="8 9">TB-2</strain>
    </source>
</reference>
<gene>
    <name evidence="8" type="ORF">CMTB2_08202</name>
</gene>
<evidence type="ECO:0000256" key="4">
    <source>
        <dbReference type="SAM" id="Coils"/>
    </source>
</evidence>
<dbReference type="InterPro" id="IPR013587">
    <property type="entry name" value="Nitrate/nitrite_sensing"/>
</dbReference>